<evidence type="ECO:0000259" key="6">
    <source>
        <dbReference type="SMART" id="SM00363"/>
    </source>
</evidence>
<dbReference type="EC" id="5.4.99.-" evidence="4"/>
<keyword evidence="2 4" id="KW-0413">Isomerase</keyword>
<comment type="similarity">
    <text evidence="1 4">Belongs to the pseudouridine synthase RsuA family.</text>
</comment>
<dbReference type="GO" id="GO:0003723">
    <property type="term" value="F:RNA binding"/>
    <property type="evidence" value="ECO:0007669"/>
    <property type="project" value="UniProtKB-KW"/>
</dbReference>
<evidence type="ECO:0000256" key="2">
    <source>
        <dbReference type="ARBA" id="ARBA00023235"/>
    </source>
</evidence>
<dbReference type="FunFam" id="3.10.290.10:FF:000003">
    <property type="entry name" value="Pseudouridine synthase"/>
    <property type="match status" value="1"/>
</dbReference>
<dbReference type="SUPFAM" id="SSF55120">
    <property type="entry name" value="Pseudouridine synthase"/>
    <property type="match status" value="1"/>
</dbReference>
<accession>A0A5B3FZJ2</accession>
<evidence type="ECO:0000313" key="7">
    <source>
        <dbReference type="EMBL" id="KAA2366569.1"/>
    </source>
</evidence>
<dbReference type="Pfam" id="PF01479">
    <property type="entry name" value="S4"/>
    <property type="match status" value="1"/>
</dbReference>
<feature type="region of interest" description="Disordered" evidence="5">
    <location>
        <begin position="196"/>
        <end position="215"/>
    </location>
</feature>
<name>A0A5B3FZJ2_9BACT</name>
<dbReference type="Pfam" id="PF00849">
    <property type="entry name" value="PseudoU_synth_2"/>
    <property type="match status" value="1"/>
</dbReference>
<evidence type="ECO:0000313" key="9">
    <source>
        <dbReference type="Proteomes" id="UP000322658"/>
    </source>
</evidence>
<reference evidence="9 10" key="1">
    <citation type="journal article" date="2019" name="Nat. Med.">
        <title>A library of human gut bacterial isolates paired with longitudinal multiomics data enables mechanistic microbiome research.</title>
        <authorList>
            <person name="Poyet M."/>
            <person name="Groussin M."/>
            <person name="Gibbons S.M."/>
            <person name="Avila-Pacheco J."/>
            <person name="Jiang X."/>
            <person name="Kearney S.M."/>
            <person name="Perrotta A.R."/>
            <person name="Berdy B."/>
            <person name="Zhao S."/>
            <person name="Lieberman T.D."/>
            <person name="Swanson P.K."/>
            <person name="Smith M."/>
            <person name="Roesemann S."/>
            <person name="Alexander J.E."/>
            <person name="Rich S.A."/>
            <person name="Livny J."/>
            <person name="Vlamakis H."/>
            <person name="Clish C."/>
            <person name="Bullock K."/>
            <person name="Deik A."/>
            <person name="Scott J."/>
            <person name="Pierce K.A."/>
            <person name="Xavier R.J."/>
            <person name="Alm E.J."/>
        </authorList>
    </citation>
    <scope>NUCLEOTIDE SEQUENCE [LARGE SCALE GENOMIC DNA]</scope>
    <source>
        <strain evidence="8 9">BIOML-A1</strain>
        <strain evidence="7 10">BIOML-A2</strain>
    </source>
</reference>
<dbReference type="SMART" id="SM00363">
    <property type="entry name" value="S4"/>
    <property type="match status" value="1"/>
</dbReference>
<keyword evidence="3" id="KW-0694">RNA-binding</keyword>
<dbReference type="GO" id="GO:0000455">
    <property type="term" value="P:enzyme-directed rRNA pseudouridine synthesis"/>
    <property type="evidence" value="ECO:0007669"/>
    <property type="project" value="UniProtKB-ARBA"/>
</dbReference>
<dbReference type="EMBL" id="VVXJ01000012">
    <property type="protein sequence ID" value="KAA2375954.1"/>
    <property type="molecule type" value="Genomic_DNA"/>
</dbReference>
<proteinExistence type="inferred from homology"/>
<dbReference type="InterPro" id="IPR000748">
    <property type="entry name" value="PsdUridine_synth_RsuA/RluB/E/F"/>
</dbReference>
<feature type="compositionally biased region" description="Basic and acidic residues" evidence="5">
    <location>
        <begin position="29"/>
        <end position="42"/>
    </location>
</feature>
<dbReference type="PROSITE" id="PS50889">
    <property type="entry name" value="S4"/>
    <property type="match status" value="1"/>
</dbReference>
<evidence type="ECO:0000256" key="3">
    <source>
        <dbReference type="PROSITE-ProRule" id="PRU00182"/>
    </source>
</evidence>
<dbReference type="InterPro" id="IPR042092">
    <property type="entry name" value="PsdUridine_s_RsuA/RluB/E/F_cat"/>
</dbReference>
<feature type="compositionally biased region" description="Basic and acidic residues" evidence="5">
    <location>
        <begin position="196"/>
        <end position="206"/>
    </location>
</feature>
<dbReference type="EMBL" id="VVXK01000024">
    <property type="protein sequence ID" value="KAA2366569.1"/>
    <property type="molecule type" value="Genomic_DNA"/>
</dbReference>
<dbReference type="PANTHER" id="PTHR47683">
    <property type="entry name" value="PSEUDOURIDINE SYNTHASE FAMILY PROTEIN-RELATED"/>
    <property type="match status" value="1"/>
</dbReference>
<dbReference type="SUPFAM" id="SSF55174">
    <property type="entry name" value="Alpha-L RNA-binding motif"/>
    <property type="match status" value="1"/>
</dbReference>
<dbReference type="InterPro" id="IPR020094">
    <property type="entry name" value="TruA/RsuA/RluB/E/F_N"/>
</dbReference>
<dbReference type="RefSeq" id="WP_022062288.1">
    <property type="nucleotide sequence ID" value="NZ_CAUENT010000037.1"/>
</dbReference>
<gene>
    <name evidence="8" type="ORF">F2Y07_06820</name>
    <name evidence="7" type="ORF">F2Y13_13230</name>
</gene>
<evidence type="ECO:0000256" key="4">
    <source>
        <dbReference type="RuleBase" id="RU003887"/>
    </source>
</evidence>
<dbReference type="InterPro" id="IPR018496">
    <property type="entry name" value="PsdUridine_synth_RsuA/RluB_CS"/>
</dbReference>
<dbReference type="GO" id="GO:0120159">
    <property type="term" value="F:rRNA pseudouridine synthase activity"/>
    <property type="evidence" value="ECO:0007669"/>
    <property type="project" value="UniProtKB-ARBA"/>
</dbReference>
<dbReference type="AlphaFoldDB" id="A0A5B3FZJ2"/>
<evidence type="ECO:0000313" key="10">
    <source>
        <dbReference type="Proteomes" id="UP000323567"/>
    </source>
</evidence>
<dbReference type="CDD" id="cd02870">
    <property type="entry name" value="PseudoU_synth_RsuA_like"/>
    <property type="match status" value="1"/>
</dbReference>
<dbReference type="Gene3D" id="3.10.290.10">
    <property type="entry name" value="RNA-binding S4 domain"/>
    <property type="match status" value="1"/>
</dbReference>
<dbReference type="CDD" id="cd00165">
    <property type="entry name" value="S4"/>
    <property type="match status" value="1"/>
</dbReference>
<evidence type="ECO:0000256" key="5">
    <source>
        <dbReference type="SAM" id="MobiDB-lite"/>
    </source>
</evidence>
<feature type="region of interest" description="Disordered" evidence="5">
    <location>
        <begin position="1"/>
        <end position="178"/>
    </location>
</feature>
<dbReference type="PROSITE" id="PS01149">
    <property type="entry name" value="PSI_RSU"/>
    <property type="match status" value="1"/>
</dbReference>
<protein>
    <recommendedName>
        <fullName evidence="4">Pseudouridine synthase</fullName>
        <ecNumber evidence="4">5.4.99.-</ecNumber>
    </recommendedName>
</protein>
<dbReference type="InterPro" id="IPR002942">
    <property type="entry name" value="S4_RNA-bd"/>
</dbReference>
<dbReference type="PANTHER" id="PTHR47683:SF2">
    <property type="entry name" value="RNA-BINDING S4 DOMAIN-CONTAINING PROTEIN"/>
    <property type="match status" value="1"/>
</dbReference>
<feature type="compositionally biased region" description="Basic and acidic residues" evidence="5">
    <location>
        <begin position="69"/>
        <end position="178"/>
    </location>
</feature>
<dbReference type="NCBIfam" id="TIGR00093">
    <property type="entry name" value="pseudouridine synthase"/>
    <property type="match status" value="1"/>
</dbReference>
<feature type="domain" description="RNA-binding S4" evidence="6">
    <location>
        <begin position="221"/>
        <end position="288"/>
    </location>
</feature>
<comment type="caution">
    <text evidence="7">The sequence shown here is derived from an EMBL/GenBank/DDBJ whole genome shotgun (WGS) entry which is preliminary data.</text>
</comment>
<dbReference type="Proteomes" id="UP000323567">
    <property type="component" value="Unassembled WGS sequence"/>
</dbReference>
<organism evidence="7 10">
    <name type="scientific">Alistipes shahii</name>
    <dbReference type="NCBI Taxonomy" id="328814"/>
    <lineage>
        <taxon>Bacteria</taxon>
        <taxon>Pseudomonadati</taxon>
        <taxon>Bacteroidota</taxon>
        <taxon>Bacteroidia</taxon>
        <taxon>Bacteroidales</taxon>
        <taxon>Rikenellaceae</taxon>
        <taxon>Alistipes</taxon>
    </lineage>
</organism>
<dbReference type="InterPro" id="IPR050343">
    <property type="entry name" value="RsuA_PseudoU_synthase"/>
</dbReference>
<dbReference type="InterPro" id="IPR020103">
    <property type="entry name" value="PsdUridine_synth_cat_dom_sf"/>
</dbReference>
<dbReference type="Gene3D" id="3.30.70.580">
    <property type="entry name" value="Pseudouridine synthase I, catalytic domain, N-terminal subdomain"/>
    <property type="match status" value="1"/>
</dbReference>
<dbReference type="Gene3D" id="3.30.70.1560">
    <property type="entry name" value="Alpha-L RNA-binding motif"/>
    <property type="match status" value="1"/>
</dbReference>
<dbReference type="InterPro" id="IPR036986">
    <property type="entry name" value="S4_RNA-bd_sf"/>
</dbReference>
<evidence type="ECO:0000256" key="1">
    <source>
        <dbReference type="ARBA" id="ARBA00008348"/>
    </source>
</evidence>
<sequence length="455" mass="52896">MKDPKNDSTPVLERFGRDKRKRTVVATAERVERRPRLQRDAADSEQPSFENRPERRASYNPHFTADNRPVFEKPHYGDKSRGEGDRPRRSYDDRPRPYGDRPRQYDDKPRSYGDRQRQDDDRPRRSFGDKPRYDGDRHRSDEERPRRSYGDKPAYGEKKFGPKKFGDKPYGEKKFGEKKFGDKKFGDRKFVDKPFKPAYKKHDDKPASYPKFNPEKQTGEMRLNRFIAQSGICSRREADDFITAGVVSVNGKIVTELGTKVLPTDEVRFNDEPVQGEKKVYLVLNKPKGYVTSLDDPHAGKTVMELVSGACTERIYPVGRLDKNSLGLLLFTNDGDLTKQLTHPSYKKKKIYQVTLDKPLTRADMDRIAEGVTLEDGEIFADEISYVKENKQEVGIEIHSGRNRIVRRIFEFLGYTVTKLDRVYYAGLTKKNLKRGAWRFLTREEVERLKSGQYE</sequence>
<evidence type="ECO:0000313" key="8">
    <source>
        <dbReference type="EMBL" id="KAA2375954.1"/>
    </source>
</evidence>
<dbReference type="InterPro" id="IPR006145">
    <property type="entry name" value="PsdUridine_synth_RsuA/RluA"/>
</dbReference>
<dbReference type="Proteomes" id="UP000322658">
    <property type="component" value="Unassembled WGS sequence"/>
</dbReference>